<dbReference type="GO" id="GO:0005634">
    <property type="term" value="C:nucleus"/>
    <property type="evidence" value="ECO:0007669"/>
    <property type="project" value="UniProtKB-UniRule"/>
</dbReference>
<dbReference type="PANTHER" id="PTHR10270:SF161">
    <property type="entry name" value="SEX-DETERMINING REGION Y PROTEIN"/>
    <property type="match status" value="1"/>
</dbReference>
<dbReference type="SUPFAM" id="SSF47095">
    <property type="entry name" value="HMG-box"/>
    <property type="match status" value="1"/>
</dbReference>
<reference evidence="9" key="1">
    <citation type="submission" date="2010-07" db="EMBL/GenBank/DDBJ databases">
        <title>The genome sequence of Gaeumannomyces graminis var. tritici strain R3-111a-1.</title>
        <authorList>
            <consortium name="The Broad Institute Genome Sequencing Platform"/>
            <person name="Ma L.-J."/>
            <person name="Dead R."/>
            <person name="Young S."/>
            <person name="Zeng Q."/>
            <person name="Koehrsen M."/>
            <person name="Alvarado L."/>
            <person name="Berlin A."/>
            <person name="Chapman S.B."/>
            <person name="Chen Z."/>
            <person name="Freedman E."/>
            <person name="Gellesch M."/>
            <person name="Goldberg J."/>
            <person name="Griggs A."/>
            <person name="Gujja S."/>
            <person name="Heilman E.R."/>
            <person name="Heiman D."/>
            <person name="Hepburn T."/>
            <person name="Howarth C."/>
            <person name="Jen D."/>
            <person name="Larson L."/>
            <person name="Mehta T."/>
            <person name="Neiman D."/>
            <person name="Pearson M."/>
            <person name="Roberts A."/>
            <person name="Saif S."/>
            <person name="Shea T."/>
            <person name="Shenoy N."/>
            <person name="Sisk P."/>
            <person name="Stolte C."/>
            <person name="Sykes S."/>
            <person name="Walk T."/>
            <person name="White J."/>
            <person name="Yandava C."/>
            <person name="Haas B."/>
            <person name="Nusbaum C."/>
            <person name="Birren B."/>
        </authorList>
    </citation>
    <scope>NUCLEOTIDE SEQUENCE [LARGE SCALE GENOMIC DNA]</scope>
    <source>
        <strain evidence="9">R3-111a-1</strain>
    </source>
</reference>
<organism evidence="7">
    <name type="scientific">Gaeumannomyces tritici (strain R3-111a-1)</name>
    <name type="common">Wheat and barley take-all root rot fungus</name>
    <name type="synonym">Gaeumannomyces graminis var. tritici</name>
    <dbReference type="NCBI Taxonomy" id="644352"/>
    <lineage>
        <taxon>Eukaryota</taxon>
        <taxon>Fungi</taxon>
        <taxon>Dikarya</taxon>
        <taxon>Ascomycota</taxon>
        <taxon>Pezizomycotina</taxon>
        <taxon>Sordariomycetes</taxon>
        <taxon>Sordariomycetidae</taxon>
        <taxon>Magnaporthales</taxon>
        <taxon>Magnaporthaceae</taxon>
        <taxon>Gaeumannomyces</taxon>
    </lineage>
</organism>
<reference evidence="7" key="3">
    <citation type="submission" date="2010-09" db="EMBL/GenBank/DDBJ databases">
        <title>Annotation of Gaeumannomyces graminis var. tritici R3-111a-1.</title>
        <authorList>
            <consortium name="The Broad Institute Genome Sequencing Platform"/>
            <person name="Ma L.-J."/>
            <person name="Dead R."/>
            <person name="Young S.K."/>
            <person name="Zeng Q."/>
            <person name="Gargeya S."/>
            <person name="Fitzgerald M."/>
            <person name="Haas B."/>
            <person name="Abouelleil A."/>
            <person name="Alvarado L."/>
            <person name="Arachchi H.M."/>
            <person name="Berlin A."/>
            <person name="Brown A."/>
            <person name="Chapman S.B."/>
            <person name="Chen Z."/>
            <person name="Dunbar C."/>
            <person name="Freedman E."/>
            <person name="Gearin G."/>
            <person name="Gellesch M."/>
            <person name="Goldberg J."/>
            <person name="Griggs A."/>
            <person name="Gujja S."/>
            <person name="Heiman D."/>
            <person name="Howarth C."/>
            <person name="Larson L."/>
            <person name="Lui A."/>
            <person name="MacDonald P.J.P."/>
            <person name="Mehta T."/>
            <person name="Montmayeur A."/>
            <person name="Murphy C."/>
            <person name="Neiman D."/>
            <person name="Pearson M."/>
            <person name="Priest M."/>
            <person name="Roberts A."/>
            <person name="Saif S."/>
            <person name="Shea T."/>
            <person name="Shenoy N."/>
            <person name="Sisk P."/>
            <person name="Stolte C."/>
            <person name="Sykes S."/>
            <person name="Yandava C."/>
            <person name="Wortman J."/>
            <person name="Nusbaum C."/>
            <person name="Birren B."/>
        </authorList>
    </citation>
    <scope>NUCLEOTIDE SEQUENCE</scope>
    <source>
        <strain evidence="7">R3-111a-1</strain>
    </source>
</reference>
<dbReference type="InterPro" id="IPR009071">
    <property type="entry name" value="HMG_box_dom"/>
</dbReference>
<reference evidence="8" key="5">
    <citation type="submission" date="2018-04" db="UniProtKB">
        <authorList>
            <consortium name="EnsemblFungi"/>
        </authorList>
    </citation>
    <scope>IDENTIFICATION</scope>
    <source>
        <strain evidence="8">R3-111a-1</strain>
    </source>
</reference>
<keyword evidence="9" id="KW-1185">Reference proteome</keyword>
<keyword evidence="1" id="KW-0805">Transcription regulation</keyword>
<keyword evidence="4" id="KW-0539">Nucleus</keyword>
<dbReference type="Gene3D" id="1.10.30.10">
    <property type="entry name" value="High mobility group box domain"/>
    <property type="match status" value="1"/>
</dbReference>
<dbReference type="OrthoDB" id="6247875at2759"/>
<dbReference type="AlphaFoldDB" id="J3NTU8"/>
<name>J3NTU8_GAET3</name>
<dbReference type="HOGENOM" id="CLU_619754_0_0_1"/>
<evidence type="ECO:0000313" key="8">
    <source>
        <dbReference type="EnsemblFungi" id="EJT79613"/>
    </source>
</evidence>
<dbReference type="GeneID" id="20345155"/>
<evidence type="ECO:0000256" key="1">
    <source>
        <dbReference type="ARBA" id="ARBA00023015"/>
    </source>
</evidence>
<dbReference type="VEuPathDB" id="FungiDB:GGTG_04697"/>
<dbReference type="SMART" id="SM00398">
    <property type="entry name" value="HMG"/>
    <property type="match status" value="1"/>
</dbReference>
<dbReference type="STRING" id="644352.J3NTU8"/>
<reference evidence="8" key="4">
    <citation type="journal article" date="2015" name="G3 (Bethesda)">
        <title>Genome sequences of three phytopathogenic species of the Magnaporthaceae family of fungi.</title>
        <authorList>
            <person name="Okagaki L.H."/>
            <person name="Nunes C.C."/>
            <person name="Sailsbery J."/>
            <person name="Clay B."/>
            <person name="Brown D."/>
            <person name="John T."/>
            <person name="Oh Y."/>
            <person name="Young N."/>
            <person name="Fitzgerald M."/>
            <person name="Haas B.J."/>
            <person name="Zeng Q."/>
            <person name="Young S."/>
            <person name="Adiconis X."/>
            <person name="Fan L."/>
            <person name="Levin J.Z."/>
            <person name="Mitchell T.K."/>
            <person name="Okubara P.A."/>
            <person name="Farman M.L."/>
            <person name="Kohn L.M."/>
            <person name="Birren B."/>
            <person name="Ma L.-J."/>
            <person name="Dean R.A."/>
        </authorList>
    </citation>
    <scope>NUCLEOTIDE SEQUENCE</scope>
    <source>
        <strain evidence="8">R3-111a-1</strain>
    </source>
</reference>
<accession>J3NTU8</accession>
<dbReference type="GO" id="GO:0000978">
    <property type="term" value="F:RNA polymerase II cis-regulatory region sequence-specific DNA binding"/>
    <property type="evidence" value="ECO:0007669"/>
    <property type="project" value="TreeGrafter"/>
</dbReference>
<evidence type="ECO:0000313" key="9">
    <source>
        <dbReference type="Proteomes" id="UP000006039"/>
    </source>
</evidence>
<protein>
    <recommendedName>
        <fullName evidence="6">HMG box domain-containing protein</fullName>
    </recommendedName>
</protein>
<feature type="compositionally biased region" description="Low complexity" evidence="5">
    <location>
        <begin position="404"/>
        <end position="413"/>
    </location>
</feature>
<dbReference type="GO" id="GO:0030154">
    <property type="term" value="P:cell differentiation"/>
    <property type="evidence" value="ECO:0007669"/>
    <property type="project" value="TreeGrafter"/>
</dbReference>
<feature type="DNA-binding region" description="HMG box" evidence="4">
    <location>
        <begin position="320"/>
        <end position="388"/>
    </location>
</feature>
<keyword evidence="2 4" id="KW-0238">DNA-binding</keyword>
<feature type="compositionally biased region" description="Basic and acidic residues" evidence="5">
    <location>
        <begin position="390"/>
        <end position="399"/>
    </location>
</feature>
<feature type="compositionally biased region" description="Polar residues" evidence="5">
    <location>
        <begin position="289"/>
        <end position="309"/>
    </location>
</feature>
<reference evidence="7" key="2">
    <citation type="submission" date="2010-07" db="EMBL/GenBank/DDBJ databases">
        <authorList>
            <consortium name="The Broad Institute Genome Sequencing Platform"/>
            <consortium name="Broad Institute Genome Sequencing Center for Infectious Disease"/>
            <person name="Ma L.-J."/>
            <person name="Dead R."/>
            <person name="Young S."/>
            <person name="Zeng Q."/>
            <person name="Koehrsen M."/>
            <person name="Alvarado L."/>
            <person name="Berlin A."/>
            <person name="Chapman S.B."/>
            <person name="Chen Z."/>
            <person name="Freedman E."/>
            <person name="Gellesch M."/>
            <person name="Goldberg J."/>
            <person name="Griggs A."/>
            <person name="Gujja S."/>
            <person name="Heilman E.R."/>
            <person name="Heiman D."/>
            <person name="Hepburn T."/>
            <person name="Howarth C."/>
            <person name="Jen D."/>
            <person name="Larson L."/>
            <person name="Mehta T."/>
            <person name="Neiman D."/>
            <person name="Pearson M."/>
            <person name="Roberts A."/>
            <person name="Saif S."/>
            <person name="Shea T."/>
            <person name="Shenoy N."/>
            <person name="Sisk P."/>
            <person name="Stolte C."/>
            <person name="Sykes S."/>
            <person name="Walk T."/>
            <person name="White J."/>
            <person name="Yandava C."/>
            <person name="Haas B."/>
            <person name="Nusbaum C."/>
            <person name="Birren B."/>
        </authorList>
    </citation>
    <scope>NUCLEOTIDE SEQUENCE</scope>
    <source>
        <strain evidence="7">R3-111a-1</strain>
    </source>
</reference>
<proteinExistence type="predicted"/>
<dbReference type="CDD" id="cd01389">
    <property type="entry name" value="HMG-box_ROX1-like"/>
    <property type="match status" value="1"/>
</dbReference>
<feature type="region of interest" description="Disordered" evidence="5">
    <location>
        <begin position="390"/>
        <end position="420"/>
    </location>
</feature>
<dbReference type="EnsemblFungi" id="EJT79613">
    <property type="protein sequence ID" value="EJT79613"/>
    <property type="gene ID" value="GGTG_04697"/>
</dbReference>
<dbReference type="Pfam" id="PF00505">
    <property type="entry name" value="HMG_box"/>
    <property type="match status" value="1"/>
</dbReference>
<feature type="domain" description="HMG box" evidence="6">
    <location>
        <begin position="320"/>
        <end position="388"/>
    </location>
</feature>
<dbReference type="InterPro" id="IPR036910">
    <property type="entry name" value="HMG_box_dom_sf"/>
</dbReference>
<dbReference type="PANTHER" id="PTHR10270">
    <property type="entry name" value="SOX TRANSCRIPTION FACTOR"/>
    <property type="match status" value="1"/>
</dbReference>
<evidence type="ECO:0000256" key="5">
    <source>
        <dbReference type="SAM" id="MobiDB-lite"/>
    </source>
</evidence>
<dbReference type="FunFam" id="1.10.30.10:FF:000041">
    <property type="entry name" value="HMG box family protein"/>
    <property type="match status" value="1"/>
</dbReference>
<keyword evidence="3" id="KW-0804">Transcription</keyword>
<gene>
    <name evidence="8" type="primary">20345155</name>
    <name evidence="7" type="ORF">GGTG_04697</name>
</gene>
<evidence type="ECO:0000313" key="7">
    <source>
        <dbReference type="EMBL" id="EJT79613.1"/>
    </source>
</evidence>
<evidence type="ECO:0000256" key="2">
    <source>
        <dbReference type="ARBA" id="ARBA00023125"/>
    </source>
</evidence>
<dbReference type="EMBL" id="GL385396">
    <property type="protein sequence ID" value="EJT79613.1"/>
    <property type="molecule type" value="Genomic_DNA"/>
</dbReference>
<dbReference type="GO" id="GO:0001228">
    <property type="term" value="F:DNA-binding transcription activator activity, RNA polymerase II-specific"/>
    <property type="evidence" value="ECO:0007669"/>
    <property type="project" value="TreeGrafter"/>
</dbReference>
<dbReference type="eggNOG" id="KOG0527">
    <property type="taxonomic scope" value="Eukaryota"/>
</dbReference>
<feature type="region of interest" description="Disordered" evidence="5">
    <location>
        <begin position="289"/>
        <end position="322"/>
    </location>
</feature>
<dbReference type="PROSITE" id="PS50118">
    <property type="entry name" value="HMG_BOX_2"/>
    <property type="match status" value="1"/>
</dbReference>
<dbReference type="InterPro" id="IPR050140">
    <property type="entry name" value="SRY-related_HMG-box_TF-like"/>
</dbReference>
<sequence length="420" mass="46387">MSTPEADISQMEVATSVWVIVKDQITQDGNTNNIAHIATILFDQLDETSKKMLLSWFRIHSGINEISFVRDIKARRYYIGPTFSFEQDFQVVMIQGVGAVWLWDLRKSGQDVSINSCNISDETACGFNKIRFDRTATGTSTAMMISEVSGGESFSFGAGYLDEASSPDTVATTDHLDSIPSSPIGQTDHHHAMDFGLVNPGDSTSANIVEQLVYNGSLMSPSQVFDSGMMQQDVFQPTFAQQNIARPNLIHPSIFQSFSAPATSLASSYAGLVASAGFTMQSSAHAMPNGSTVNLSLPTQTEPQSNNVAQDPKPQKEEKIPRPPNAYILYRKEFHATVKANNPGIHNNMISVILGKQWANETPVMRSKYKKMADDIKRKLHEKHPDYRYTPRRSSEIIRRRTNRQATAAAAATEAKETPN</sequence>
<dbReference type="RefSeq" id="XP_009220758.1">
    <property type="nucleotide sequence ID" value="XM_009222494.1"/>
</dbReference>
<dbReference type="Proteomes" id="UP000006039">
    <property type="component" value="Unassembled WGS sequence"/>
</dbReference>
<dbReference type="GO" id="GO:0000122">
    <property type="term" value="P:negative regulation of transcription by RNA polymerase II"/>
    <property type="evidence" value="ECO:0007669"/>
    <property type="project" value="TreeGrafter"/>
</dbReference>
<evidence type="ECO:0000256" key="4">
    <source>
        <dbReference type="PROSITE-ProRule" id="PRU00267"/>
    </source>
</evidence>
<evidence type="ECO:0000259" key="6">
    <source>
        <dbReference type="PROSITE" id="PS50118"/>
    </source>
</evidence>
<evidence type="ECO:0000256" key="3">
    <source>
        <dbReference type="ARBA" id="ARBA00023163"/>
    </source>
</evidence>